<sequence>MERVSQKAKAVVSFFMGIMDTTCEKLAASICLFRVDARLVQGIPSSITGSALAHILQCRTGFLITLSGLIVVMDSYCSVVVGVTSTSSSELSSKSHAARIV</sequence>
<dbReference type="Proteomes" id="UP001151752">
    <property type="component" value="Chromosome 5"/>
</dbReference>
<evidence type="ECO:0000313" key="2">
    <source>
        <dbReference type="Proteomes" id="UP001151752"/>
    </source>
</evidence>
<reference evidence="1" key="1">
    <citation type="submission" date="2022-11" db="EMBL/GenBank/DDBJ databases">
        <authorList>
            <person name="Hyden B.L."/>
            <person name="Feng K."/>
            <person name="Yates T."/>
            <person name="Jawdy S."/>
            <person name="Smart L.B."/>
            <person name="Muchero W."/>
        </authorList>
    </citation>
    <scope>NUCLEOTIDE SEQUENCE</scope>
    <source>
        <tissue evidence="1">Shoot tip</tissue>
    </source>
</reference>
<evidence type="ECO:0000313" key="1">
    <source>
        <dbReference type="EMBL" id="KAJ6681223.1"/>
    </source>
</evidence>
<accession>A0A9Q0P475</accession>
<comment type="caution">
    <text evidence="1">The sequence shown here is derived from an EMBL/GenBank/DDBJ whole genome shotgun (WGS) entry which is preliminary data.</text>
</comment>
<keyword evidence="2" id="KW-1185">Reference proteome</keyword>
<organism evidence="1 2">
    <name type="scientific">Salix koriyanagi</name>
    <dbReference type="NCBI Taxonomy" id="2511006"/>
    <lineage>
        <taxon>Eukaryota</taxon>
        <taxon>Viridiplantae</taxon>
        <taxon>Streptophyta</taxon>
        <taxon>Embryophyta</taxon>
        <taxon>Tracheophyta</taxon>
        <taxon>Spermatophyta</taxon>
        <taxon>Magnoliopsida</taxon>
        <taxon>eudicotyledons</taxon>
        <taxon>Gunneridae</taxon>
        <taxon>Pentapetalae</taxon>
        <taxon>rosids</taxon>
        <taxon>fabids</taxon>
        <taxon>Malpighiales</taxon>
        <taxon>Salicaceae</taxon>
        <taxon>Saliceae</taxon>
        <taxon>Salix</taxon>
    </lineage>
</organism>
<reference evidence="1" key="2">
    <citation type="journal article" date="2023" name="Int. J. Mol. Sci.">
        <title>De Novo Assembly and Annotation of 11 Diverse Shrub Willow (Salix) Genomes Reveals Novel Gene Organization in Sex-Linked Regions.</title>
        <authorList>
            <person name="Hyden B."/>
            <person name="Feng K."/>
            <person name="Yates T.B."/>
            <person name="Jawdy S."/>
            <person name="Cereghino C."/>
            <person name="Smart L.B."/>
            <person name="Muchero W."/>
        </authorList>
    </citation>
    <scope>NUCLEOTIDE SEQUENCE</scope>
    <source>
        <tissue evidence="1">Shoot tip</tissue>
    </source>
</reference>
<protein>
    <submittedName>
        <fullName evidence="1">Uncharacterized protein</fullName>
    </submittedName>
</protein>
<dbReference type="AlphaFoldDB" id="A0A9Q0P475"/>
<proteinExistence type="predicted"/>
<dbReference type="EMBL" id="JAPFFM010000020">
    <property type="protein sequence ID" value="KAJ6681223.1"/>
    <property type="molecule type" value="Genomic_DNA"/>
</dbReference>
<name>A0A9Q0P475_9ROSI</name>
<gene>
    <name evidence="1" type="ORF">OIU74_019657</name>
</gene>